<keyword evidence="2" id="KW-0472">Membrane</keyword>
<name>A0ABT5WQB7_9SPHN</name>
<dbReference type="EMBL" id="JARESE010000033">
    <property type="protein sequence ID" value="MDE8652251.1"/>
    <property type="molecule type" value="Genomic_DNA"/>
</dbReference>
<feature type="domain" description="TraG N-terminal Proteobacteria" evidence="3">
    <location>
        <begin position="2"/>
        <end position="455"/>
    </location>
</feature>
<feature type="transmembrane region" description="Helical" evidence="2">
    <location>
        <begin position="361"/>
        <end position="382"/>
    </location>
</feature>
<sequence length="920" mass="98339">MGGGDYLVNVFQAVAAWTGNGGYKSLLQVVMVMGLGLSAITLAFNQDWRAWINWFLGATLIYSCLMVPRLDVHVTDRLNPGLAPANVSNVPLGLALMASFTSQVGDYLTGSAEVVFALPGDLNYSKNGMIYGARLYDATRSLRISDPEFAANLDEHFRQCVFYDVLLGRYSMKQLAESNDIWATIAPGSQARAQRFLTRDTTSGQVTSNIVTCREGYDALNNQWAGLVDDMGTVFGRQLYPNQTAALAKAKLFADLPVAYQYLSGVSANATEIFKQTLTINAMSQAMHSMAGGSGASSVDVYSQTRADIQTERTYSSIASNAMKWVPLLNVVLTVLFYALFPVLFPLFLMPKTGPLALKGYVTGFFYLAAWGPLFVILHMMLMSKGAADMSAVAGENGLSLASFTGMADVNSDIGLLAGYLIASVPFLAGGVAKGAMAISHHATSYLNPSQNAAEEAAREASTGNVSLGNTSFENSSVLARQFAQGTIAPSFTSGAAQNRTFSDTGAMTTSFPEASYDQLPNSSYPFTPSLGQEFTSRLSTMASQARSNSEGYANIATQSTASAVTRFRELRSQFSRGSNLESAAGSSNSDSIQTAFNEVDQASTNLQRQFGLSRRAADDISTAWFLGGEAGASAGVTNGIASAKVGIKGGGNRTWTDSDIGIASEDRSRIFGSLSQTSDTRNWSNTRDGFVRTVTTSSSSSISSLASGMNASLTEAQTYSREARRAEELASRLESQASFLSSGTAAGSLNLSQAYRDWGIVEIERNRDFYGSVRFDDMSFQLSSQGRALQAKFVASYGDVLRGEIEDQLVLAGVAPVSRPSTLPIRSELPALPGGVFNGPPMDASPVDDRADLHGEVRAAQAQGRATIENERAQLQRFTSGARGASAQGADEVKQWKSPHSDRARHGPARPRGRPRPKK</sequence>
<feature type="transmembrane region" description="Helical" evidence="2">
    <location>
        <begin position="26"/>
        <end position="44"/>
    </location>
</feature>
<evidence type="ECO:0000313" key="4">
    <source>
        <dbReference type="EMBL" id="MDE8652251.1"/>
    </source>
</evidence>
<reference evidence="4 5" key="1">
    <citation type="submission" date="2023-03" db="EMBL/GenBank/DDBJ databases">
        <title>NovoSphingobium album sp. nov. isolated from polycyclic aromatic hydrocarbons- and heavy-metal polluted soil.</title>
        <authorList>
            <person name="Liu Z."/>
            <person name="Wang K."/>
        </authorList>
    </citation>
    <scope>NUCLEOTIDE SEQUENCE [LARGE SCALE GENOMIC DNA]</scope>
    <source>
        <strain evidence="4 5">H3SJ31-1</strain>
    </source>
</reference>
<feature type="compositionally biased region" description="Basic and acidic residues" evidence="1">
    <location>
        <begin position="892"/>
        <end position="906"/>
    </location>
</feature>
<keyword evidence="2" id="KW-1133">Transmembrane helix</keyword>
<feature type="transmembrane region" description="Helical" evidence="2">
    <location>
        <begin position="325"/>
        <end position="349"/>
    </location>
</feature>
<dbReference type="Proteomes" id="UP001216253">
    <property type="component" value="Unassembled WGS sequence"/>
</dbReference>
<keyword evidence="5" id="KW-1185">Reference proteome</keyword>
<organism evidence="4 5">
    <name type="scientific">Novosphingobium album</name>
    <name type="common">ex Liu et al. 2023</name>
    <dbReference type="NCBI Taxonomy" id="3031130"/>
    <lineage>
        <taxon>Bacteria</taxon>
        <taxon>Pseudomonadati</taxon>
        <taxon>Pseudomonadota</taxon>
        <taxon>Alphaproteobacteria</taxon>
        <taxon>Sphingomonadales</taxon>
        <taxon>Sphingomonadaceae</taxon>
        <taxon>Novosphingobium</taxon>
    </lineage>
</organism>
<protein>
    <submittedName>
        <fullName evidence="4">Conjugal transfer protein TraG N-terminal domain-containing protein</fullName>
    </submittedName>
</protein>
<dbReference type="Pfam" id="PF07916">
    <property type="entry name" value="TraG_N"/>
    <property type="match status" value="1"/>
</dbReference>
<proteinExistence type="predicted"/>
<comment type="caution">
    <text evidence="4">The sequence shown here is derived from an EMBL/GenBank/DDBJ whole genome shotgun (WGS) entry which is preliminary data.</text>
</comment>
<evidence type="ECO:0000256" key="2">
    <source>
        <dbReference type="SAM" id="Phobius"/>
    </source>
</evidence>
<keyword evidence="2" id="KW-0812">Transmembrane</keyword>
<feature type="compositionally biased region" description="Basic residues" evidence="1">
    <location>
        <begin position="907"/>
        <end position="920"/>
    </location>
</feature>
<evidence type="ECO:0000313" key="5">
    <source>
        <dbReference type="Proteomes" id="UP001216253"/>
    </source>
</evidence>
<feature type="transmembrane region" description="Helical" evidence="2">
    <location>
        <begin position="414"/>
        <end position="433"/>
    </location>
</feature>
<evidence type="ECO:0000256" key="1">
    <source>
        <dbReference type="SAM" id="MobiDB-lite"/>
    </source>
</evidence>
<feature type="region of interest" description="Disordered" evidence="1">
    <location>
        <begin position="879"/>
        <end position="920"/>
    </location>
</feature>
<evidence type="ECO:0000259" key="3">
    <source>
        <dbReference type="Pfam" id="PF07916"/>
    </source>
</evidence>
<dbReference type="InterPro" id="IPR012931">
    <property type="entry name" value="TraG_N_Proteobacteria"/>
</dbReference>
<accession>A0ABT5WQB7</accession>
<gene>
    <name evidence="4" type="ORF">PYV00_11055</name>
</gene>